<dbReference type="EMBL" id="PQGD01000003">
    <property type="protein sequence ID" value="POP50170.1"/>
    <property type="molecule type" value="Genomic_DNA"/>
</dbReference>
<dbReference type="InterPro" id="IPR042188">
    <property type="entry name" value="MmgE/PrpD_sf_2"/>
</dbReference>
<dbReference type="OrthoDB" id="9791416at2"/>
<name>A0A2P5GUC3_9ENTR</name>
<comment type="caution">
    <text evidence="5">The sequence shown here is derived from an EMBL/GenBank/DDBJ whole genome shotgun (WGS) entry which is preliminary data.</text>
</comment>
<reference evidence="6 7" key="1">
    <citation type="submission" date="2018-01" db="EMBL/GenBank/DDBJ databases">
        <title>Superficieibacter electus gen. nov., sp. nov., an extended-spectrum beta-lactamase possessing member of the Enterobacteriaceae family, isolated from intensive care unit surfaces.</title>
        <authorList>
            <person name="Potter R.F."/>
            <person name="D'Souza A.W."/>
        </authorList>
    </citation>
    <scope>NUCLEOTIDE SEQUENCE [LARGE SCALE GENOMIC DNA]</scope>
    <source>
        <strain evidence="5 7">BP-1</strain>
        <strain evidence="4 6">BP-2</strain>
    </source>
</reference>
<dbReference type="AlphaFoldDB" id="A0A2P5GUC3"/>
<accession>A0A2P5GUC3</accession>
<dbReference type="Proteomes" id="UP000237073">
    <property type="component" value="Unassembled WGS sequence"/>
</dbReference>
<evidence type="ECO:0000313" key="6">
    <source>
        <dbReference type="Proteomes" id="UP000237073"/>
    </source>
</evidence>
<dbReference type="InterPro" id="IPR045337">
    <property type="entry name" value="MmgE_PrpD_C"/>
</dbReference>
<dbReference type="PANTHER" id="PTHR16943">
    <property type="entry name" value="2-METHYLCITRATE DEHYDRATASE-RELATED"/>
    <property type="match status" value="1"/>
</dbReference>
<feature type="domain" description="MmgE/PrpD N-terminal" evidence="2">
    <location>
        <begin position="12"/>
        <end position="250"/>
    </location>
</feature>
<dbReference type="EMBL" id="PQGE01000002">
    <property type="protein sequence ID" value="POP47323.1"/>
    <property type="molecule type" value="Genomic_DNA"/>
</dbReference>
<dbReference type="InterPro" id="IPR005656">
    <property type="entry name" value="MmgE_PrpD"/>
</dbReference>
<organism evidence="5 7">
    <name type="scientific">Superficieibacter electus</name>
    <dbReference type="NCBI Taxonomy" id="2022662"/>
    <lineage>
        <taxon>Bacteria</taxon>
        <taxon>Pseudomonadati</taxon>
        <taxon>Pseudomonadota</taxon>
        <taxon>Gammaproteobacteria</taxon>
        <taxon>Enterobacterales</taxon>
        <taxon>Enterobacteriaceae</taxon>
        <taxon>Superficieibacter</taxon>
    </lineage>
</organism>
<comment type="similarity">
    <text evidence="1">Belongs to the PrpD family.</text>
</comment>
<dbReference type="Gene3D" id="1.10.4100.10">
    <property type="entry name" value="2-methylcitrate dehydratase PrpD"/>
    <property type="match status" value="1"/>
</dbReference>
<protein>
    <submittedName>
        <fullName evidence="5">MmgE/PrpD family protein</fullName>
    </submittedName>
</protein>
<evidence type="ECO:0000259" key="3">
    <source>
        <dbReference type="Pfam" id="PF19305"/>
    </source>
</evidence>
<gene>
    <name evidence="5" type="ORF">CHU32_05165</name>
    <name evidence="4" type="ORF">CHU33_03610</name>
</gene>
<feature type="domain" description="MmgE/PrpD C-terminal" evidence="3">
    <location>
        <begin position="273"/>
        <end position="431"/>
    </location>
</feature>
<evidence type="ECO:0000313" key="7">
    <source>
        <dbReference type="Proteomes" id="UP000247005"/>
    </source>
</evidence>
<dbReference type="Pfam" id="PF19305">
    <property type="entry name" value="MmgE_PrpD_C"/>
    <property type="match status" value="1"/>
</dbReference>
<dbReference type="RefSeq" id="WP_103674712.1">
    <property type="nucleotide sequence ID" value="NZ_PQGD01000003.1"/>
</dbReference>
<dbReference type="InterPro" id="IPR042183">
    <property type="entry name" value="MmgE/PrpD_sf_1"/>
</dbReference>
<dbReference type="InterPro" id="IPR045336">
    <property type="entry name" value="MmgE_PrpD_N"/>
</dbReference>
<proteinExistence type="inferred from homology"/>
<evidence type="ECO:0000256" key="1">
    <source>
        <dbReference type="ARBA" id="ARBA00006174"/>
    </source>
</evidence>
<dbReference type="Gene3D" id="3.30.1330.120">
    <property type="entry name" value="2-methylcitrate dehydratase PrpD"/>
    <property type="match status" value="1"/>
</dbReference>
<dbReference type="InterPro" id="IPR036148">
    <property type="entry name" value="MmgE/PrpD_sf"/>
</dbReference>
<keyword evidence="6" id="KW-1185">Reference proteome</keyword>
<evidence type="ECO:0000313" key="4">
    <source>
        <dbReference type="EMBL" id="POP47323.1"/>
    </source>
</evidence>
<dbReference type="Proteomes" id="UP000247005">
    <property type="component" value="Unassembled WGS sequence"/>
</dbReference>
<dbReference type="SUPFAM" id="SSF103378">
    <property type="entry name" value="2-methylcitrate dehydratase PrpD"/>
    <property type="match status" value="1"/>
</dbReference>
<evidence type="ECO:0000259" key="2">
    <source>
        <dbReference type="Pfam" id="PF03972"/>
    </source>
</evidence>
<evidence type="ECO:0000313" key="5">
    <source>
        <dbReference type="EMBL" id="POP50170.1"/>
    </source>
</evidence>
<dbReference type="GO" id="GO:0016829">
    <property type="term" value="F:lyase activity"/>
    <property type="evidence" value="ECO:0007669"/>
    <property type="project" value="InterPro"/>
</dbReference>
<dbReference type="PANTHER" id="PTHR16943:SF8">
    <property type="entry name" value="2-METHYLCITRATE DEHYDRATASE"/>
    <property type="match status" value="1"/>
</dbReference>
<sequence length="459" mass="48661">MTTPQRWPRNAQLSHFIHHAQTMPVPQAVLHEAKRALIDYLGVALGAVNDDAVRAVRQVARQWNASGAARVILGETTTPGLAALINATMAHAADYDDTHPAGAGHPGGPCWSTALAMAQAHPVSEEQVLKAFIAGFEVMAKLGGGWVPGVGRNLQRRGFHPTSIVGRAGATAVAASVLGLDELQIQNALGAAATMMGGLQKSSGTHGKPFHAGKAAMDGILAAQLAAEGFVGAHHFYEADGWVKNFIQDGSAEIPPLDFTESWELLTNGYKLYASCRGTHASIETARQLYPHLKGRGITRIEAKVHPMGMVNAGILNPQTPLESKFSIPHCITLALCGYALTDTDFTPQTVADPAPRALLPLLHVEAVEGQSASSAFIDVWLEDGEVLHARTEVYRGHAQNPLTDQELRAKFDALAIPALGAEKSEALYQAAAHFERPGSLATLTALLAGDNTACKDNH</sequence>
<dbReference type="Pfam" id="PF03972">
    <property type="entry name" value="MmgE_PrpD_N"/>
    <property type="match status" value="1"/>
</dbReference>